<name>A0A0L6VKE5_9BASI</name>
<feature type="transmembrane region" description="Helical" evidence="1">
    <location>
        <begin position="291"/>
        <end position="314"/>
    </location>
</feature>
<dbReference type="Proteomes" id="UP000037035">
    <property type="component" value="Unassembled WGS sequence"/>
</dbReference>
<evidence type="ECO:0000313" key="3">
    <source>
        <dbReference type="Proteomes" id="UP000037035"/>
    </source>
</evidence>
<evidence type="ECO:0000313" key="2">
    <source>
        <dbReference type="EMBL" id="KNZ61233.1"/>
    </source>
</evidence>
<comment type="caution">
    <text evidence="2">The sequence shown here is derived from an EMBL/GenBank/DDBJ whole genome shotgun (WGS) entry which is preliminary data.</text>
</comment>
<gene>
    <name evidence="2" type="ORF">VP01_1431g2</name>
</gene>
<evidence type="ECO:0000256" key="1">
    <source>
        <dbReference type="SAM" id="Phobius"/>
    </source>
</evidence>
<feature type="transmembrane region" description="Helical" evidence="1">
    <location>
        <begin position="223"/>
        <end position="240"/>
    </location>
</feature>
<keyword evidence="1" id="KW-1133">Transmembrane helix</keyword>
<feature type="transmembrane region" description="Helical" evidence="1">
    <location>
        <begin position="12"/>
        <end position="31"/>
    </location>
</feature>
<keyword evidence="1" id="KW-0472">Membrane</keyword>
<sequence length="395" mass="45186">MGCSSMNKDGNGVLLLYIYGLFTTAFFFFNLGNMKNSQAKENIAMKLQLHLALQLPFVFLTCHWTQILQSQLNLTPIHLVNYLGGAHDWWGWFGSIECAQDPKPRTQKASIMAISWPSKNFDLDFFVEEIIETRKRLVGHSFHGCFDRWKEFLDRRLVERHYCPQGNDADHKLRKTAIGSGGTPFKPISEVPEEKLESWITFGTSPTHCAKLYDKIKRTGHPIYLRAGWISASYLVYWEAVLNWRAERKGKELAYMSELLLMQIAKEVAREMLSEGLLYSPAPSLVLPQFLVMHIFGLHVTSASLTLWMSLLVMGLRAGNPTDSETSFISSTDSTSCSPRLVLPLWLRSSYFLKISMDMIQLEFSTKFTFGFIRGYQILPNPQLFNQLVFKNPPS</sequence>
<proteinExistence type="predicted"/>
<reference evidence="2 3" key="1">
    <citation type="submission" date="2015-08" db="EMBL/GenBank/DDBJ databases">
        <title>Next Generation Sequencing and Analysis of the Genome of Puccinia sorghi L Schw, the Causal Agent of Maize Common Rust.</title>
        <authorList>
            <person name="Rochi L."/>
            <person name="Burguener G."/>
            <person name="Darino M."/>
            <person name="Turjanski A."/>
            <person name="Kreff E."/>
            <person name="Dieguez M.J."/>
            <person name="Sacco F."/>
        </authorList>
    </citation>
    <scope>NUCLEOTIDE SEQUENCE [LARGE SCALE GENOMIC DNA]</scope>
    <source>
        <strain evidence="2 3">RO10H11247</strain>
    </source>
</reference>
<keyword evidence="3" id="KW-1185">Reference proteome</keyword>
<dbReference type="VEuPathDB" id="FungiDB:VP01_1431g2"/>
<dbReference type="EMBL" id="LAVV01004799">
    <property type="protein sequence ID" value="KNZ61233.1"/>
    <property type="molecule type" value="Genomic_DNA"/>
</dbReference>
<accession>A0A0L6VKE5</accession>
<dbReference type="AlphaFoldDB" id="A0A0L6VKE5"/>
<organism evidence="2 3">
    <name type="scientific">Puccinia sorghi</name>
    <dbReference type="NCBI Taxonomy" id="27349"/>
    <lineage>
        <taxon>Eukaryota</taxon>
        <taxon>Fungi</taxon>
        <taxon>Dikarya</taxon>
        <taxon>Basidiomycota</taxon>
        <taxon>Pucciniomycotina</taxon>
        <taxon>Pucciniomycetes</taxon>
        <taxon>Pucciniales</taxon>
        <taxon>Pucciniaceae</taxon>
        <taxon>Puccinia</taxon>
    </lineage>
</organism>
<keyword evidence="1" id="KW-0812">Transmembrane</keyword>
<protein>
    <submittedName>
        <fullName evidence="2">Uncharacterized protein</fullName>
    </submittedName>
</protein>